<accession>A0A4P6Q231</accession>
<dbReference type="EMBL" id="CP036455">
    <property type="protein sequence ID" value="QBI54190.1"/>
    <property type="molecule type" value="Genomic_DNA"/>
</dbReference>
<evidence type="ECO:0000313" key="2">
    <source>
        <dbReference type="EMBL" id="QBI54190.1"/>
    </source>
</evidence>
<dbReference type="KEGG" id="strr:EKD16_12035"/>
<feature type="compositionally biased region" description="Low complexity" evidence="1">
    <location>
        <begin position="12"/>
        <end position="43"/>
    </location>
</feature>
<name>A0A4P6Q231_9ACTN</name>
<feature type="region of interest" description="Disordered" evidence="1">
    <location>
        <begin position="1"/>
        <end position="51"/>
    </location>
</feature>
<dbReference type="Pfam" id="PF20060">
    <property type="entry name" value="DUF6459"/>
    <property type="match status" value="1"/>
</dbReference>
<feature type="compositionally biased region" description="Polar residues" evidence="1">
    <location>
        <begin position="1"/>
        <end position="11"/>
    </location>
</feature>
<gene>
    <name evidence="2" type="ORF">EKD16_12035</name>
</gene>
<evidence type="ECO:0000256" key="1">
    <source>
        <dbReference type="SAM" id="MobiDB-lite"/>
    </source>
</evidence>
<evidence type="ECO:0000313" key="3">
    <source>
        <dbReference type="Proteomes" id="UP000292235"/>
    </source>
</evidence>
<dbReference type="AlphaFoldDB" id="A0A4P6Q231"/>
<protein>
    <submittedName>
        <fullName evidence="2">Uncharacterized protein</fullName>
    </submittedName>
</protein>
<organism evidence="2 3">
    <name type="scientific">Streptomonospora litoralis</name>
    <dbReference type="NCBI Taxonomy" id="2498135"/>
    <lineage>
        <taxon>Bacteria</taxon>
        <taxon>Bacillati</taxon>
        <taxon>Actinomycetota</taxon>
        <taxon>Actinomycetes</taxon>
        <taxon>Streptosporangiales</taxon>
        <taxon>Nocardiopsidaceae</taxon>
        <taxon>Streptomonospora</taxon>
    </lineage>
</organism>
<keyword evidence="3" id="KW-1185">Reference proteome</keyword>
<dbReference type="RefSeq" id="WP_242677351.1">
    <property type="nucleotide sequence ID" value="NZ_CP036455.1"/>
</dbReference>
<proteinExistence type="predicted"/>
<dbReference type="Proteomes" id="UP000292235">
    <property type="component" value="Chromosome"/>
</dbReference>
<dbReference type="InterPro" id="IPR045596">
    <property type="entry name" value="DUF6459"/>
</dbReference>
<reference evidence="2 3" key="1">
    <citation type="submission" date="2019-02" db="EMBL/GenBank/DDBJ databases">
        <authorList>
            <person name="Khodamoradi S."/>
            <person name="Hahnke R.L."/>
            <person name="Kaempfer P."/>
            <person name="Schumann P."/>
            <person name="Rohde M."/>
            <person name="Steinert M."/>
            <person name="Luzhetskyy A."/>
            <person name="Wink J."/>
            <person name="Ruckert C."/>
        </authorList>
    </citation>
    <scope>NUCLEOTIDE SEQUENCE [LARGE SCALE GENOMIC DNA]</scope>
    <source>
        <strain evidence="2 3">M2</strain>
    </source>
</reference>
<sequence>MAGHRSSSTLDSPTRSRPSPAARRGAHSAPARPQAPRAAARPRGVAYPHRRSPEQLARFAQLLAEVLAGERPARQVRPLLSRRAYELLARRAGAYAGASRPRLMRTVLRTPAPDVAEISAVLDCGPRCRALALRVAYAQHAWLCTHIETDLCRAAVR</sequence>